<name>A0AAW0GAA3_9APHY</name>
<sequence>MNSTFSQASSKFSHSSRVIQLSNLSPSFHYYKFNAVPGSVARRNQAILWRSFLGKLNTSLNDASIRCCTDVLMQDLLFSLQISSGSDLSRARDFQLFFYFRDGANDRISVGALITLYIELSSRD</sequence>
<protein>
    <submittedName>
        <fullName evidence="1">Uncharacterized protein</fullName>
    </submittedName>
</protein>
<dbReference type="AlphaFoldDB" id="A0AAW0GAA3"/>
<proteinExistence type="predicted"/>
<evidence type="ECO:0000313" key="2">
    <source>
        <dbReference type="Proteomes" id="UP001385951"/>
    </source>
</evidence>
<keyword evidence="2" id="KW-1185">Reference proteome</keyword>
<organism evidence="1 2">
    <name type="scientific">Cerrena zonata</name>
    <dbReference type="NCBI Taxonomy" id="2478898"/>
    <lineage>
        <taxon>Eukaryota</taxon>
        <taxon>Fungi</taxon>
        <taxon>Dikarya</taxon>
        <taxon>Basidiomycota</taxon>
        <taxon>Agaricomycotina</taxon>
        <taxon>Agaricomycetes</taxon>
        <taxon>Polyporales</taxon>
        <taxon>Cerrenaceae</taxon>
        <taxon>Cerrena</taxon>
    </lineage>
</organism>
<evidence type="ECO:0000313" key="1">
    <source>
        <dbReference type="EMBL" id="KAK7690358.1"/>
    </source>
</evidence>
<reference evidence="1 2" key="1">
    <citation type="submission" date="2022-09" db="EMBL/GenBank/DDBJ databases">
        <authorList>
            <person name="Palmer J.M."/>
        </authorList>
    </citation>
    <scope>NUCLEOTIDE SEQUENCE [LARGE SCALE GENOMIC DNA]</scope>
    <source>
        <strain evidence="1 2">DSM 7382</strain>
    </source>
</reference>
<dbReference type="EMBL" id="JASBNA010000007">
    <property type="protein sequence ID" value="KAK7690358.1"/>
    <property type="molecule type" value="Genomic_DNA"/>
</dbReference>
<comment type="caution">
    <text evidence="1">The sequence shown here is derived from an EMBL/GenBank/DDBJ whole genome shotgun (WGS) entry which is preliminary data.</text>
</comment>
<accession>A0AAW0GAA3</accession>
<gene>
    <name evidence="1" type="ORF">QCA50_007015</name>
</gene>
<dbReference type="Proteomes" id="UP001385951">
    <property type="component" value="Unassembled WGS sequence"/>
</dbReference>